<reference evidence="7" key="1">
    <citation type="journal article" date="2019" name="Int. J. Syst. Evol. Microbiol.">
        <title>The Global Catalogue of Microorganisms (GCM) 10K type strain sequencing project: providing services to taxonomists for standard genome sequencing and annotation.</title>
        <authorList>
            <consortium name="The Broad Institute Genomics Platform"/>
            <consortium name="The Broad Institute Genome Sequencing Center for Infectious Disease"/>
            <person name="Wu L."/>
            <person name="Ma J."/>
        </authorList>
    </citation>
    <scope>NUCLEOTIDE SEQUENCE [LARGE SCALE GENOMIC DNA]</scope>
    <source>
        <strain evidence="7">JCM 17841</strain>
    </source>
</reference>
<feature type="domain" description="OmpA-like" evidence="5">
    <location>
        <begin position="99"/>
        <end position="217"/>
    </location>
</feature>
<dbReference type="SUPFAM" id="SSF103088">
    <property type="entry name" value="OmpA-like"/>
    <property type="match status" value="1"/>
</dbReference>
<name>A0ABP8QC34_9BACT</name>
<dbReference type="PROSITE" id="PS51123">
    <property type="entry name" value="OMPA_2"/>
    <property type="match status" value="1"/>
</dbReference>
<dbReference type="RefSeq" id="WP_208131397.1">
    <property type="nucleotide sequence ID" value="NZ_BAABGQ010000006.1"/>
</dbReference>
<evidence type="ECO:0000256" key="2">
    <source>
        <dbReference type="ARBA" id="ARBA00023136"/>
    </source>
</evidence>
<dbReference type="PANTHER" id="PTHR30329">
    <property type="entry name" value="STATOR ELEMENT OF FLAGELLAR MOTOR COMPLEX"/>
    <property type="match status" value="1"/>
</dbReference>
<gene>
    <name evidence="6" type="ORF">GCM10023172_18790</name>
</gene>
<dbReference type="PROSITE" id="PS51257">
    <property type="entry name" value="PROKAR_LIPOPROTEIN"/>
    <property type="match status" value="1"/>
</dbReference>
<evidence type="ECO:0000256" key="1">
    <source>
        <dbReference type="ARBA" id="ARBA00004442"/>
    </source>
</evidence>
<accession>A0ABP8QC34</accession>
<evidence type="ECO:0000256" key="4">
    <source>
        <dbReference type="PROSITE-ProRule" id="PRU00473"/>
    </source>
</evidence>
<dbReference type="InterPro" id="IPR050330">
    <property type="entry name" value="Bact_OuterMem_StrucFunc"/>
</dbReference>
<dbReference type="Pfam" id="PF00691">
    <property type="entry name" value="OmpA"/>
    <property type="match status" value="1"/>
</dbReference>
<keyword evidence="2 4" id="KW-0472">Membrane</keyword>
<keyword evidence="7" id="KW-1185">Reference proteome</keyword>
<dbReference type="PRINTS" id="PR01021">
    <property type="entry name" value="OMPADOMAIN"/>
</dbReference>
<evidence type="ECO:0000259" key="5">
    <source>
        <dbReference type="PROSITE" id="PS51123"/>
    </source>
</evidence>
<dbReference type="InterPro" id="IPR036737">
    <property type="entry name" value="OmpA-like_sf"/>
</dbReference>
<dbReference type="InterPro" id="IPR006664">
    <property type="entry name" value="OMP_bac"/>
</dbReference>
<sequence>MTKLTYPLLAAVLLLASCNDLKKSDDKNTLGEATADTAVVARTGKTVGDAAAGAANTVDSAASKVGSAVSSAFDNTKAKLADVKLPEVNLSGITVRGNEDYQVYGLEEKVLFDTDKATIKPSAAEALKQISASISKRYPGKDVQVQGFADARGDKSYNRQLSQQRAEAVKNYLITTDKLPADHLSTEAFGESQPAATNATAAGRQENRRVEIAVRVR</sequence>
<evidence type="ECO:0000313" key="7">
    <source>
        <dbReference type="Proteomes" id="UP001501243"/>
    </source>
</evidence>
<organism evidence="6 7">
    <name type="scientific">Hymenobacter ginsengisoli</name>
    <dbReference type="NCBI Taxonomy" id="1051626"/>
    <lineage>
        <taxon>Bacteria</taxon>
        <taxon>Pseudomonadati</taxon>
        <taxon>Bacteroidota</taxon>
        <taxon>Cytophagia</taxon>
        <taxon>Cytophagales</taxon>
        <taxon>Hymenobacteraceae</taxon>
        <taxon>Hymenobacter</taxon>
    </lineage>
</organism>
<dbReference type="CDD" id="cd07185">
    <property type="entry name" value="OmpA_C-like"/>
    <property type="match status" value="1"/>
</dbReference>
<comment type="caution">
    <text evidence="6">The sequence shown here is derived from an EMBL/GenBank/DDBJ whole genome shotgun (WGS) entry which is preliminary data.</text>
</comment>
<keyword evidence="3" id="KW-0998">Cell outer membrane</keyword>
<comment type="subcellular location">
    <subcellularLocation>
        <location evidence="1">Cell outer membrane</location>
    </subcellularLocation>
</comment>
<dbReference type="Gene3D" id="3.30.1330.60">
    <property type="entry name" value="OmpA-like domain"/>
    <property type="match status" value="1"/>
</dbReference>
<dbReference type="InterPro" id="IPR006665">
    <property type="entry name" value="OmpA-like"/>
</dbReference>
<evidence type="ECO:0000256" key="3">
    <source>
        <dbReference type="ARBA" id="ARBA00023237"/>
    </source>
</evidence>
<dbReference type="EMBL" id="BAABGQ010000006">
    <property type="protein sequence ID" value="GAA4499729.1"/>
    <property type="molecule type" value="Genomic_DNA"/>
</dbReference>
<evidence type="ECO:0000313" key="6">
    <source>
        <dbReference type="EMBL" id="GAA4499729.1"/>
    </source>
</evidence>
<proteinExistence type="predicted"/>
<dbReference type="Proteomes" id="UP001501243">
    <property type="component" value="Unassembled WGS sequence"/>
</dbReference>
<dbReference type="PANTHER" id="PTHR30329:SF21">
    <property type="entry name" value="LIPOPROTEIN YIAD-RELATED"/>
    <property type="match status" value="1"/>
</dbReference>
<protein>
    <recommendedName>
        <fullName evidence="5">OmpA-like domain-containing protein</fullName>
    </recommendedName>
</protein>